<keyword evidence="17" id="KW-1185">Reference proteome</keyword>
<organism evidence="16 17">
    <name type="scientific">Popillia japonica</name>
    <name type="common">Japanese beetle</name>
    <dbReference type="NCBI Taxonomy" id="7064"/>
    <lineage>
        <taxon>Eukaryota</taxon>
        <taxon>Metazoa</taxon>
        <taxon>Ecdysozoa</taxon>
        <taxon>Arthropoda</taxon>
        <taxon>Hexapoda</taxon>
        <taxon>Insecta</taxon>
        <taxon>Pterygota</taxon>
        <taxon>Neoptera</taxon>
        <taxon>Endopterygota</taxon>
        <taxon>Coleoptera</taxon>
        <taxon>Polyphaga</taxon>
        <taxon>Scarabaeiformia</taxon>
        <taxon>Scarabaeidae</taxon>
        <taxon>Rutelinae</taxon>
        <taxon>Popillia</taxon>
    </lineage>
</organism>
<evidence type="ECO:0000256" key="12">
    <source>
        <dbReference type="ARBA" id="ARBA00023317"/>
    </source>
</evidence>
<evidence type="ECO:0000256" key="7">
    <source>
        <dbReference type="ARBA" id="ARBA00022741"/>
    </source>
</evidence>
<dbReference type="GO" id="GO:0000287">
    <property type="term" value="F:magnesium ion binding"/>
    <property type="evidence" value="ECO:0007669"/>
    <property type="project" value="InterPro"/>
</dbReference>
<keyword evidence="8 13" id="KW-0418">Kinase</keyword>
<keyword evidence="12 16" id="KW-0670">Pyruvate</keyword>
<evidence type="ECO:0000256" key="8">
    <source>
        <dbReference type="ARBA" id="ARBA00022777"/>
    </source>
</evidence>
<dbReference type="EMBL" id="JASPKY010000710">
    <property type="protein sequence ID" value="KAK9686363.1"/>
    <property type="molecule type" value="Genomic_DNA"/>
</dbReference>
<evidence type="ECO:0000256" key="5">
    <source>
        <dbReference type="ARBA" id="ARBA00022679"/>
    </source>
</evidence>
<dbReference type="InterPro" id="IPR001697">
    <property type="entry name" value="Pyr_Knase"/>
</dbReference>
<keyword evidence="6" id="KW-0479">Metal-binding</keyword>
<dbReference type="SUPFAM" id="SSF52935">
    <property type="entry name" value="PK C-terminal domain-like"/>
    <property type="match status" value="1"/>
</dbReference>
<sequence length="532" mass="58642">MDCPQLPWMINFHSNKDGTILNQQYDSAFATDYVEHLCKLHLDSEAIRFSFRYRLRRAFIIICSIGPNITGDALENMLQSGMSIAVIKLAHCTLDQARELVLTVRKAVMNFSMKEGRVHSLGIGIDIKGPEIRVGKLKQGEPSEVELIEDMIYVNLKDTKTVMPGDKIHISNTNNGKISLSAQKIVGSIIRCLIENTGKFSEQAGVSVETALTIPLLSEEDKEAIEFCAQEKVSFIFIPYAEQADTITEIRRILGKQGKATMIISKIESTAGVYNIDNLIAVSDGILISRVALAAELTPEKVIIVQKMITGKCIKNGVPSILAPSVLHSMSTNSAPTNAEIADITSSITDGVDCFMLSRETTVGLHPIEAIKTLDKLCRTAEPLMFHSQMFHDLTQTVSPVEPLYAISISAVEAALKCNAAAIVVTTVTGRSAKLLARFRPRCPIIAITRYAHISRMLTMWRAIDPVHYIRRPESQWCKDLEKRVQFGLTHGKKCGYIKAGDALVIVMGSKMGTGFTNALKIVYASEYDTYG</sequence>
<comment type="similarity">
    <text evidence="3 13">Belongs to the pyruvate kinase family.</text>
</comment>
<dbReference type="SUPFAM" id="SSF51621">
    <property type="entry name" value="Phosphoenolpyruvate/pyruvate domain"/>
    <property type="match status" value="1"/>
</dbReference>
<evidence type="ECO:0000256" key="9">
    <source>
        <dbReference type="ARBA" id="ARBA00022840"/>
    </source>
</evidence>
<name>A0AAW1IB13_POPJA</name>
<reference evidence="16 17" key="1">
    <citation type="journal article" date="2024" name="BMC Genomics">
        <title>De novo assembly and annotation of Popillia japonica's genome with initial clues to its potential as an invasive pest.</title>
        <authorList>
            <person name="Cucini C."/>
            <person name="Boschi S."/>
            <person name="Funari R."/>
            <person name="Cardaioli E."/>
            <person name="Iannotti N."/>
            <person name="Marturano G."/>
            <person name="Paoli F."/>
            <person name="Bruttini M."/>
            <person name="Carapelli A."/>
            <person name="Frati F."/>
            <person name="Nardi F."/>
        </authorList>
    </citation>
    <scope>NUCLEOTIDE SEQUENCE [LARGE SCALE GENOMIC DNA]</scope>
    <source>
        <strain evidence="16">DMR45628</strain>
    </source>
</reference>
<evidence type="ECO:0000259" key="14">
    <source>
        <dbReference type="Pfam" id="PF00224"/>
    </source>
</evidence>
<dbReference type="Pfam" id="PF00224">
    <property type="entry name" value="PK"/>
    <property type="match status" value="1"/>
</dbReference>
<dbReference type="InterPro" id="IPR036918">
    <property type="entry name" value="Pyrv_Knase_C_sf"/>
</dbReference>
<keyword evidence="7" id="KW-0547">Nucleotide-binding</keyword>
<dbReference type="GO" id="GO:0030955">
    <property type="term" value="F:potassium ion binding"/>
    <property type="evidence" value="ECO:0007669"/>
    <property type="project" value="InterPro"/>
</dbReference>
<dbReference type="Pfam" id="PF02887">
    <property type="entry name" value="PK_C"/>
    <property type="match status" value="1"/>
</dbReference>
<dbReference type="Proteomes" id="UP001458880">
    <property type="component" value="Unassembled WGS sequence"/>
</dbReference>
<evidence type="ECO:0000256" key="13">
    <source>
        <dbReference type="RuleBase" id="RU000504"/>
    </source>
</evidence>
<evidence type="ECO:0000256" key="2">
    <source>
        <dbReference type="ARBA" id="ARBA00004997"/>
    </source>
</evidence>
<feature type="domain" description="Pyruvate kinase C-terminal" evidence="15">
    <location>
        <begin position="406"/>
        <end position="523"/>
    </location>
</feature>
<dbReference type="InterPro" id="IPR040442">
    <property type="entry name" value="Pyrv_kinase-like_dom_sf"/>
</dbReference>
<comment type="caution">
    <text evidence="16">The sequence shown here is derived from an EMBL/GenBank/DDBJ whole genome shotgun (WGS) entry which is preliminary data.</text>
</comment>
<dbReference type="InterPro" id="IPR015793">
    <property type="entry name" value="Pyrv_Knase_brl"/>
</dbReference>
<dbReference type="Gene3D" id="3.20.20.60">
    <property type="entry name" value="Phosphoenolpyruvate-binding domains"/>
    <property type="match status" value="1"/>
</dbReference>
<comment type="cofactor">
    <cofactor evidence="1">
        <name>K(+)</name>
        <dbReference type="ChEBI" id="CHEBI:29103"/>
    </cofactor>
</comment>
<keyword evidence="5 13" id="KW-0808">Transferase</keyword>
<comment type="catalytic activity">
    <reaction evidence="13">
        <text>pyruvate + ATP = phosphoenolpyruvate + ADP + H(+)</text>
        <dbReference type="Rhea" id="RHEA:18157"/>
        <dbReference type="ChEBI" id="CHEBI:15361"/>
        <dbReference type="ChEBI" id="CHEBI:15378"/>
        <dbReference type="ChEBI" id="CHEBI:30616"/>
        <dbReference type="ChEBI" id="CHEBI:58702"/>
        <dbReference type="ChEBI" id="CHEBI:456216"/>
        <dbReference type="EC" id="2.7.1.40"/>
    </reaction>
</comment>
<dbReference type="InterPro" id="IPR015806">
    <property type="entry name" value="Pyrv_Knase_insert_dom_sf"/>
</dbReference>
<feature type="domain" description="Pyruvate kinase barrel" evidence="14">
    <location>
        <begin position="60"/>
        <end position="371"/>
    </location>
</feature>
<evidence type="ECO:0000259" key="15">
    <source>
        <dbReference type="Pfam" id="PF02887"/>
    </source>
</evidence>
<dbReference type="InterPro" id="IPR015813">
    <property type="entry name" value="Pyrv/PenolPyrv_kinase-like_dom"/>
</dbReference>
<dbReference type="NCBIfam" id="TIGR01064">
    <property type="entry name" value="pyruv_kin"/>
    <property type="match status" value="1"/>
</dbReference>
<gene>
    <name evidence="16" type="ORF">QE152_g37244</name>
</gene>
<dbReference type="PRINTS" id="PR01050">
    <property type="entry name" value="PYRUVTKNASE"/>
</dbReference>
<dbReference type="GO" id="GO:0005524">
    <property type="term" value="F:ATP binding"/>
    <property type="evidence" value="ECO:0007669"/>
    <property type="project" value="UniProtKB-KW"/>
</dbReference>
<dbReference type="PANTHER" id="PTHR11817">
    <property type="entry name" value="PYRUVATE KINASE"/>
    <property type="match status" value="1"/>
</dbReference>
<dbReference type="SUPFAM" id="SSF50800">
    <property type="entry name" value="PK beta-barrel domain-like"/>
    <property type="match status" value="1"/>
</dbReference>
<keyword evidence="10 13" id="KW-0460">Magnesium</keyword>
<protein>
    <recommendedName>
        <fullName evidence="4 13">Pyruvate kinase</fullName>
        <ecNumber evidence="4 13">2.7.1.40</ecNumber>
    </recommendedName>
</protein>
<dbReference type="GO" id="GO:0004743">
    <property type="term" value="F:pyruvate kinase activity"/>
    <property type="evidence" value="ECO:0007669"/>
    <property type="project" value="UniProtKB-EC"/>
</dbReference>
<evidence type="ECO:0000256" key="4">
    <source>
        <dbReference type="ARBA" id="ARBA00012142"/>
    </source>
</evidence>
<proteinExistence type="inferred from homology"/>
<evidence type="ECO:0000256" key="10">
    <source>
        <dbReference type="ARBA" id="ARBA00022842"/>
    </source>
</evidence>
<dbReference type="InterPro" id="IPR015795">
    <property type="entry name" value="Pyrv_Knase_C"/>
</dbReference>
<evidence type="ECO:0000256" key="3">
    <source>
        <dbReference type="ARBA" id="ARBA00008663"/>
    </source>
</evidence>
<dbReference type="InterPro" id="IPR011037">
    <property type="entry name" value="Pyrv_Knase-like_insert_dom_sf"/>
</dbReference>
<evidence type="ECO:0000256" key="6">
    <source>
        <dbReference type="ARBA" id="ARBA00022723"/>
    </source>
</evidence>
<dbReference type="AlphaFoldDB" id="A0AAW1IB13"/>
<dbReference type="GO" id="GO:0016301">
    <property type="term" value="F:kinase activity"/>
    <property type="evidence" value="ECO:0007669"/>
    <property type="project" value="UniProtKB-KW"/>
</dbReference>
<evidence type="ECO:0000313" key="17">
    <source>
        <dbReference type="Proteomes" id="UP001458880"/>
    </source>
</evidence>
<dbReference type="Gene3D" id="2.40.33.10">
    <property type="entry name" value="PK beta-barrel domain-like"/>
    <property type="match status" value="1"/>
</dbReference>
<evidence type="ECO:0000256" key="11">
    <source>
        <dbReference type="ARBA" id="ARBA00023152"/>
    </source>
</evidence>
<dbReference type="EC" id="2.7.1.40" evidence="4 13"/>
<evidence type="ECO:0000256" key="1">
    <source>
        <dbReference type="ARBA" id="ARBA00001958"/>
    </source>
</evidence>
<accession>A0AAW1IB13</accession>
<keyword evidence="9" id="KW-0067">ATP-binding</keyword>
<comment type="pathway">
    <text evidence="2 13">Carbohydrate degradation; glycolysis; pyruvate from D-glyceraldehyde 3-phosphate: step 5/5.</text>
</comment>
<dbReference type="Gene3D" id="3.40.1380.20">
    <property type="entry name" value="Pyruvate kinase, C-terminal domain"/>
    <property type="match status" value="1"/>
</dbReference>
<keyword evidence="11 13" id="KW-0324">Glycolysis</keyword>
<evidence type="ECO:0000313" key="16">
    <source>
        <dbReference type="EMBL" id="KAK9686363.1"/>
    </source>
</evidence>